<evidence type="ECO:0000313" key="2">
    <source>
        <dbReference type="EMBL" id="KAJ8284811.1"/>
    </source>
</evidence>
<name>A0A9Q1DZX5_CONCO</name>
<dbReference type="PANTHER" id="PTHR28457">
    <property type="entry name" value="COILED-COIL DOMAIN-CONTAINING PROTEIN 189"/>
    <property type="match status" value="1"/>
</dbReference>
<dbReference type="OrthoDB" id="2126027at2759"/>
<dbReference type="Proteomes" id="UP001152803">
    <property type="component" value="Unassembled WGS sequence"/>
</dbReference>
<feature type="compositionally biased region" description="Polar residues" evidence="1">
    <location>
        <begin position="21"/>
        <end position="35"/>
    </location>
</feature>
<reference evidence="2" key="1">
    <citation type="journal article" date="2023" name="Science">
        <title>Genome structures resolve the early diversification of teleost fishes.</title>
        <authorList>
            <person name="Parey E."/>
            <person name="Louis A."/>
            <person name="Montfort J."/>
            <person name="Bouchez O."/>
            <person name="Roques C."/>
            <person name="Iampietro C."/>
            <person name="Lluch J."/>
            <person name="Castinel A."/>
            <person name="Donnadieu C."/>
            <person name="Desvignes T."/>
            <person name="Floi Bucao C."/>
            <person name="Jouanno E."/>
            <person name="Wen M."/>
            <person name="Mejri S."/>
            <person name="Dirks R."/>
            <person name="Jansen H."/>
            <person name="Henkel C."/>
            <person name="Chen W.J."/>
            <person name="Zahm M."/>
            <person name="Cabau C."/>
            <person name="Klopp C."/>
            <person name="Thompson A.W."/>
            <person name="Robinson-Rechavi M."/>
            <person name="Braasch I."/>
            <person name="Lecointre G."/>
            <person name="Bobe J."/>
            <person name="Postlethwait J.H."/>
            <person name="Berthelot C."/>
            <person name="Roest Crollius H."/>
            <person name="Guiguen Y."/>
        </authorList>
    </citation>
    <scope>NUCLEOTIDE SEQUENCE</scope>
    <source>
        <strain evidence="2">Concon-B</strain>
    </source>
</reference>
<gene>
    <name evidence="2" type="ORF">COCON_G00036610</name>
</gene>
<keyword evidence="3" id="KW-1185">Reference proteome</keyword>
<evidence type="ECO:0000313" key="3">
    <source>
        <dbReference type="Proteomes" id="UP001152803"/>
    </source>
</evidence>
<protein>
    <recommendedName>
        <fullName evidence="4">Ciliary-associated calcium-binding coiled-coil protein 1</fullName>
    </recommendedName>
</protein>
<comment type="caution">
    <text evidence="2">The sequence shown here is derived from an EMBL/GenBank/DDBJ whole genome shotgun (WGS) entry which is preliminary data.</text>
</comment>
<dbReference type="InterPro" id="IPR032727">
    <property type="entry name" value="CLAMP"/>
</dbReference>
<feature type="region of interest" description="Disordered" evidence="1">
    <location>
        <begin position="1"/>
        <end position="47"/>
    </location>
</feature>
<feature type="compositionally biased region" description="Basic residues" evidence="1">
    <location>
        <begin position="305"/>
        <end position="316"/>
    </location>
</feature>
<dbReference type="PANTHER" id="PTHR28457:SF3">
    <property type="entry name" value="CILIARY-ASSOCIATED CALCIUM-BINDING COILED-COIL PROTEIN 1"/>
    <property type="match status" value="1"/>
</dbReference>
<dbReference type="AlphaFoldDB" id="A0A9Q1DZX5"/>
<dbReference type="Pfam" id="PF14769">
    <property type="entry name" value="CLAMP"/>
    <property type="match status" value="1"/>
</dbReference>
<feature type="region of interest" description="Disordered" evidence="1">
    <location>
        <begin position="239"/>
        <end position="316"/>
    </location>
</feature>
<sequence length="316" mass="35820">MATLLENGRGNMATREKVKPNNKSQASDIGTTGINSKERENGDSEKKHPTFTEWKLVSLEQINLLLNLEVEDVQLQLEDVLNFKNRQTCLKEAALLDYFVSGFWWAKEMNFTCQQVSGFMALLQLLLDNIREKQMPLVDNFSEFANAIAETRQPPLPQDSSPLFDVDQAISITDYFKSSLFQHYTLYEFLFTEPREEILLSTEEHIEVVNSADFIAPLEEGMPVDVFFRYMAQAPAEEAKEVLKGTQEIPEEQRPEADPQEKVPADGGAVDGSQEVLGQSNDDPVEKLEADVNEKLQVQKESNSARKRRPKKTSAK</sequence>
<proteinExistence type="predicted"/>
<feature type="compositionally biased region" description="Basic and acidic residues" evidence="1">
    <location>
        <begin position="36"/>
        <end position="47"/>
    </location>
</feature>
<accession>A0A9Q1DZX5</accession>
<dbReference type="EMBL" id="JAFJMO010000002">
    <property type="protein sequence ID" value="KAJ8284811.1"/>
    <property type="molecule type" value="Genomic_DNA"/>
</dbReference>
<evidence type="ECO:0000256" key="1">
    <source>
        <dbReference type="SAM" id="MobiDB-lite"/>
    </source>
</evidence>
<feature type="compositionally biased region" description="Basic and acidic residues" evidence="1">
    <location>
        <begin position="251"/>
        <end position="264"/>
    </location>
</feature>
<organism evidence="2 3">
    <name type="scientific">Conger conger</name>
    <name type="common">Conger eel</name>
    <name type="synonym">Muraena conger</name>
    <dbReference type="NCBI Taxonomy" id="82655"/>
    <lineage>
        <taxon>Eukaryota</taxon>
        <taxon>Metazoa</taxon>
        <taxon>Chordata</taxon>
        <taxon>Craniata</taxon>
        <taxon>Vertebrata</taxon>
        <taxon>Euteleostomi</taxon>
        <taxon>Actinopterygii</taxon>
        <taxon>Neopterygii</taxon>
        <taxon>Teleostei</taxon>
        <taxon>Anguilliformes</taxon>
        <taxon>Congridae</taxon>
        <taxon>Conger</taxon>
    </lineage>
</organism>
<evidence type="ECO:0008006" key="4">
    <source>
        <dbReference type="Google" id="ProtNLM"/>
    </source>
</evidence>
<feature type="compositionally biased region" description="Basic and acidic residues" evidence="1">
    <location>
        <begin position="284"/>
        <end position="298"/>
    </location>
</feature>